<dbReference type="InterPro" id="IPR036390">
    <property type="entry name" value="WH_DNA-bd_sf"/>
</dbReference>
<evidence type="ECO:0000256" key="3">
    <source>
        <dbReference type="ARBA" id="ARBA00023163"/>
    </source>
</evidence>
<dbReference type="SUPFAM" id="SSF46785">
    <property type="entry name" value="Winged helix' DNA-binding domain"/>
    <property type="match status" value="1"/>
</dbReference>
<dbReference type="InterPro" id="IPR023187">
    <property type="entry name" value="Tscrpt_reg_MarR-type_CS"/>
</dbReference>
<dbReference type="AlphaFoldDB" id="A0A366IBA8"/>
<dbReference type="GO" id="GO:0003700">
    <property type="term" value="F:DNA-binding transcription factor activity"/>
    <property type="evidence" value="ECO:0007669"/>
    <property type="project" value="InterPro"/>
</dbReference>
<evidence type="ECO:0000313" key="5">
    <source>
        <dbReference type="EMBL" id="RBP66720.1"/>
    </source>
</evidence>
<gene>
    <name evidence="5" type="ORF">DES36_105101</name>
</gene>
<dbReference type="InterPro" id="IPR036388">
    <property type="entry name" value="WH-like_DNA-bd_sf"/>
</dbReference>
<dbReference type="Pfam" id="PF12802">
    <property type="entry name" value="MarR_2"/>
    <property type="match status" value="1"/>
</dbReference>
<dbReference type="GO" id="GO:0003677">
    <property type="term" value="F:DNA binding"/>
    <property type="evidence" value="ECO:0007669"/>
    <property type="project" value="UniProtKB-KW"/>
</dbReference>
<feature type="domain" description="HTH marR-type" evidence="4">
    <location>
        <begin position="1"/>
        <end position="142"/>
    </location>
</feature>
<dbReference type="InterPro" id="IPR000835">
    <property type="entry name" value="HTH_MarR-typ"/>
</dbReference>
<evidence type="ECO:0000259" key="4">
    <source>
        <dbReference type="PROSITE" id="PS50995"/>
    </source>
</evidence>
<dbReference type="RefSeq" id="WP_113920152.1">
    <property type="nucleotide sequence ID" value="NZ_QNRX01000005.1"/>
</dbReference>
<dbReference type="Gene3D" id="1.10.10.10">
    <property type="entry name" value="Winged helix-like DNA-binding domain superfamily/Winged helix DNA-binding domain"/>
    <property type="match status" value="1"/>
</dbReference>
<keyword evidence="2" id="KW-0238">DNA-binding</keyword>
<keyword evidence="3" id="KW-0804">Transcription</keyword>
<proteinExistence type="predicted"/>
<dbReference type="SMART" id="SM00347">
    <property type="entry name" value="HTH_MARR"/>
    <property type="match status" value="1"/>
</dbReference>
<keyword evidence="1" id="KW-0805">Transcription regulation</keyword>
<name>A0A366IBA8_9FIRM</name>
<protein>
    <submittedName>
        <fullName evidence="5">MarR family transcriptional regulator</fullName>
    </submittedName>
</protein>
<dbReference type="Proteomes" id="UP000253490">
    <property type="component" value="Unassembled WGS sequence"/>
</dbReference>
<evidence type="ECO:0000313" key="6">
    <source>
        <dbReference type="Proteomes" id="UP000253490"/>
    </source>
</evidence>
<dbReference type="PANTHER" id="PTHR42756">
    <property type="entry name" value="TRANSCRIPTIONAL REGULATOR, MARR"/>
    <property type="match status" value="1"/>
</dbReference>
<accession>A0A366IBA8</accession>
<reference evidence="5 6" key="1">
    <citation type="submission" date="2018-06" db="EMBL/GenBank/DDBJ databases">
        <title>Genomic Encyclopedia of Type Strains, Phase IV (KMG-IV): sequencing the most valuable type-strain genomes for metagenomic binning, comparative biology and taxonomic classification.</title>
        <authorList>
            <person name="Goeker M."/>
        </authorList>
    </citation>
    <scope>NUCLEOTIDE SEQUENCE [LARGE SCALE GENOMIC DNA]</scope>
    <source>
        <strain evidence="5 6">DSM 22112</strain>
    </source>
</reference>
<dbReference type="PANTHER" id="PTHR42756:SF1">
    <property type="entry name" value="TRANSCRIPTIONAL REPRESSOR OF EMRAB OPERON"/>
    <property type="match status" value="1"/>
</dbReference>
<evidence type="ECO:0000256" key="1">
    <source>
        <dbReference type="ARBA" id="ARBA00023015"/>
    </source>
</evidence>
<keyword evidence="6" id="KW-1185">Reference proteome</keyword>
<dbReference type="OrthoDB" id="9795441at2"/>
<sequence length="142" mass="16651">MQEREKLVENLIFFIPTIFKKLMKSIPPMDIPKQQFGLLHAVCIREGKTMSCYSEKMQLPKSNISVLADRLIKGGYLIRDTDPEDRRVINLRTTQKGKDLFSTQKNRMKHEMAKSLEDLQEEDILRLNTLIIEMRSILDKLE</sequence>
<evidence type="ECO:0000256" key="2">
    <source>
        <dbReference type="ARBA" id="ARBA00023125"/>
    </source>
</evidence>
<dbReference type="PROSITE" id="PS50995">
    <property type="entry name" value="HTH_MARR_2"/>
    <property type="match status" value="1"/>
</dbReference>
<comment type="caution">
    <text evidence="5">The sequence shown here is derived from an EMBL/GenBank/DDBJ whole genome shotgun (WGS) entry which is preliminary data.</text>
</comment>
<organism evidence="5 6">
    <name type="scientific">Alkalibaculum bacchi</name>
    <dbReference type="NCBI Taxonomy" id="645887"/>
    <lineage>
        <taxon>Bacteria</taxon>
        <taxon>Bacillati</taxon>
        <taxon>Bacillota</taxon>
        <taxon>Clostridia</taxon>
        <taxon>Eubacteriales</taxon>
        <taxon>Eubacteriaceae</taxon>
        <taxon>Alkalibaculum</taxon>
    </lineage>
</organism>
<dbReference type="PROSITE" id="PS01117">
    <property type="entry name" value="HTH_MARR_1"/>
    <property type="match status" value="1"/>
</dbReference>
<dbReference type="EMBL" id="QNRX01000005">
    <property type="protein sequence ID" value="RBP66720.1"/>
    <property type="molecule type" value="Genomic_DNA"/>
</dbReference>